<evidence type="ECO:0000256" key="4">
    <source>
        <dbReference type="RuleBase" id="RU003476"/>
    </source>
</evidence>
<feature type="compositionally biased region" description="Basic and acidic residues" evidence="5">
    <location>
        <begin position="1"/>
        <end position="18"/>
    </location>
</feature>
<comment type="similarity">
    <text evidence="2 4">Belongs to the Nudix hydrolase family.</text>
</comment>
<dbReference type="InterPro" id="IPR015797">
    <property type="entry name" value="NUDIX_hydrolase-like_dom_sf"/>
</dbReference>
<protein>
    <submittedName>
        <fullName evidence="7">NTP pyrophosphohydrolase</fullName>
    </submittedName>
</protein>
<sequence length="211" mass="23801">MSEEQHKSKQSLEERFQASEDQVDMSRPAVLLSNRTVYKGAIFSVEDRQIGLAKREGGYIGIRRQMVHHAPCVTMLVHDAAKDQYLLEREYRVGFGGYTYGLPAGFIDPGEEPEIAALRELREETGIVPQSPADCQIELVADCYSSEGMSDELVHVYIVHLQAWKRQQTQFDPDEHVQSAWVTWAELRSLHISASNCIVAIQAEALRRLGA</sequence>
<keyword evidence="8" id="KW-1185">Reference proteome</keyword>
<dbReference type="PANTHER" id="PTHR11839:SF18">
    <property type="entry name" value="NUDIX HYDROLASE DOMAIN-CONTAINING PROTEIN"/>
    <property type="match status" value="1"/>
</dbReference>
<proteinExistence type="inferred from homology"/>
<dbReference type="InterPro" id="IPR020476">
    <property type="entry name" value="Nudix_hydrolase"/>
</dbReference>
<dbReference type="PANTHER" id="PTHR11839">
    <property type="entry name" value="UDP/ADP-SUGAR PYROPHOSPHATASE"/>
    <property type="match status" value="1"/>
</dbReference>
<gene>
    <name evidence="7" type="ORF">KIM372_08080</name>
</gene>
<evidence type="ECO:0000259" key="6">
    <source>
        <dbReference type="PROSITE" id="PS51462"/>
    </source>
</evidence>
<keyword evidence="3 4" id="KW-0378">Hydrolase</keyword>
<comment type="cofactor">
    <cofactor evidence="1">
        <name>Mg(2+)</name>
        <dbReference type="ChEBI" id="CHEBI:18420"/>
    </cofactor>
</comment>
<reference evidence="7 8" key="1">
    <citation type="journal article" date="2023" name="Microbiol. Spectr.">
        <title>Symbiosis of Carpenter Bees with Uncharacterized Lactic Acid Bacteria Showing NAD Auxotrophy.</title>
        <authorList>
            <person name="Kawasaki S."/>
            <person name="Ozawa K."/>
            <person name="Mori T."/>
            <person name="Yamamoto A."/>
            <person name="Ito M."/>
            <person name="Ohkuma M."/>
            <person name="Sakamoto M."/>
            <person name="Matsutani M."/>
        </authorList>
    </citation>
    <scope>NUCLEOTIDE SEQUENCE [LARGE SCALE GENOMIC DNA]</scope>
    <source>
        <strain evidence="7 8">Kim37-2</strain>
    </source>
</reference>
<dbReference type="EMBL" id="AP026798">
    <property type="protein sequence ID" value="BDR52901.1"/>
    <property type="molecule type" value="Genomic_DNA"/>
</dbReference>
<evidence type="ECO:0000313" key="8">
    <source>
        <dbReference type="Proteomes" id="UP001321766"/>
    </source>
</evidence>
<name>A0ABM8B7Q6_9BIFI</name>
<dbReference type="PROSITE" id="PS51462">
    <property type="entry name" value="NUDIX"/>
    <property type="match status" value="1"/>
</dbReference>
<evidence type="ECO:0000256" key="3">
    <source>
        <dbReference type="ARBA" id="ARBA00022801"/>
    </source>
</evidence>
<dbReference type="SUPFAM" id="SSF55811">
    <property type="entry name" value="Nudix"/>
    <property type="match status" value="1"/>
</dbReference>
<organism evidence="7 8">
    <name type="scientific">Bombiscardovia nodaiensis</name>
    <dbReference type="NCBI Taxonomy" id="2932181"/>
    <lineage>
        <taxon>Bacteria</taxon>
        <taxon>Bacillati</taxon>
        <taxon>Actinomycetota</taxon>
        <taxon>Actinomycetes</taxon>
        <taxon>Bifidobacteriales</taxon>
        <taxon>Bifidobacteriaceae</taxon>
        <taxon>Bombiscardovia</taxon>
    </lineage>
</organism>
<dbReference type="CDD" id="cd03424">
    <property type="entry name" value="NUDIX_ADPRase_Nudt5_UGPPase_Nudt14"/>
    <property type="match status" value="1"/>
</dbReference>
<evidence type="ECO:0000256" key="5">
    <source>
        <dbReference type="SAM" id="MobiDB-lite"/>
    </source>
</evidence>
<feature type="region of interest" description="Disordered" evidence="5">
    <location>
        <begin position="1"/>
        <end position="21"/>
    </location>
</feature>
<dbReference type="Proteomes" id="UP001321766">
    <property type="component" value="Chromosome"/>
</dbReference>
<evidence type="ECO:0000256" key="1">
    <source>
        <dbReference type="ARBA" id="ARBA00001946"/>
    </source>
</evidence>
<dbReference type="Gene3D" id="3.90.79.10">
    <property type="entry name" value="Nucleoside Triphosphate Pyrophosphohydrolase"/>
    <property type="match status" value="1"/>
</dbReference>
<feature type="domain" description="Nudix hydrolase" evidence="6">
    <location>
        <begin position="67"/>
        <end position="205"/>
    </location>
</feature>
<dbReference type="PRINTS" id="PR00502">
    <property type="entry name" value="NUDIXFAMILY"/>
</dbReference>
<evidence type="ECO:0000256" key="2">
    <source>
        <dbReference type="ARBA" id="ARBA00005582"/>
    </source>
</evidence>
<dbReference type="InterPro" id="IPR020084">
    <property type="entry name" value="NUDIX_hydrolase_CS"/>
</dbReference>
<dbReference type="InterPro" id="IPR000086">
    <property type="entry name" value="NUDIX_hydrolase_dom"/>
</dbReference>
<dbReference type="PROSITE" id="PS00893">
    <property type="entry name" value="NUDIX_BOX"/>
    <property type="match status" value="1"/>
</dbReference>
<accession>A0ABM8B7Q6</accession>
<evidence type="ECO:0000313" key="7">
    <source>
        <dbReference type="EMBL" id="BDR52901.1"/>
    </source>
</evidence>
<dbReference type="Pfam" id="PF00293">
    <property type="entry name" value="NUDIX"/>
    <property type="match status" value="1"/>
</dbReference>